<keyword evidence="3" id="KW-1185">Reference proteome</keyword>
<evidence type="ECO:0000313" key="3">
    <source>
        <dbReference type="Proteomes" id="UP000266841"/>
    </source>
</evidence>
<feature type="region of interest" description="Disordered" evidence="1">
    <location>
        <begin position="618"/>
        <end position="654"/>
    </location>
</feature>
<evidence type="ECO:0000313" key="2">
    <source>
        <dbReference type="EMBL" id="EJK65188.1"/>
    </source>
</evidence>
<protein>
    <submittedName>
        <fullName evidence="2">Uncharacterized protein</fullName>
    </submittedName>
</protein>
<reference evidence="2 3" key="1">
    <citation type="journal article" date="2012" name="Genome Biol.">
        <title>Genome and low-iron response of an oceanic diatom adapted to chronic iron limitation.</title>
        <authorList>
            <person name="Lommer M."/>
            <person name="Specht M."/>
            <person name="Roy A.S."/>
            <person name="Kraemer L."/>
            <person name="Andreson R."/>
            <person name="Gutowska M.A."/>
            <person name="Wolf J."/>
            <person name="Bergner S.V."/>
            <person name="Schilhabel M.B."/>
            <person name="Klostermeier U.C."/>
            <person name="Beiko R.G."/>
            <person name="Rosenstiel P."/>
            <person name="Hippler M."/>
            <person name="Laroche J."/>
        </authorList>
    </citation>
    <scope>NUCLEOTIDE SEQUENCE [LARGE SCALE GENOMIC DNA]</scope>
    <source>
        <strain evidence="2 3">CCMP1005</strain>
    </source>
</reference>
<proteinExistence type="predicted"/>
<dbReference type="Proteomes" id="UP000266841">
    <property type="component" value="Unassembled WGS sequence"/>
</dbReference>
<sequence length="767" mass="83216">MSSAGGTRAVAPSLSEGAGGPPAPSASAGTRTGLTTAAAGRSDNSGRSPRATCFAHGLSTTGPGLPGSLSHVCSSSPNNRTELSMVGETAARNRQWDAAGDFTQRMVELVGNPVIPSAFVAVVNGKFIPLIRPGFISAPGSDLHGDLFAFAGEPGFGQTIPEVVTIKRANINSVLEVINVKKEDIQAVTDFFALEENSAKSLRPKQRGGDETMQAVIVIPFPIEWVPFLLDRPDIKIAVERIVAMIDSLEEPNRVPLRYIKEWLVGASQKKSPAANAKSLLNAPLESLVLDAVVGPGVQSAWEQLKKQVGAMQSIPVVDLTTAPSSEDIARVAATAALASQQALAANQRVQADVNGPRGVPEAHQLPKHKEFTFMAAAAVSTKQDYVPTAFINEMLDGGWKQRDVVSLARRHLKPPEDEPEIQPSLSPELVKTIFNVNLSNGGETTVRGLQKGISPFSFLAKDEEVIEKEKEDQEDFDGADRRTTEDVKNHRKKFALFLPQNGDQLVVCLNTYTYAASKIVGSKCDHLVETKAVTKKIRASPTFRNWNKRQVLTVLWAIHTDSRSFFLACERWSPGDDLPQSELHYMVSELGRGILLERTDCPVDTFYPKYGGLPPTPRGALKRRGGGGVGSGFQKGDQDDQQQGTFSAGSGMPSSPDIHPDFQLLLEPLTDKYGHVSVDDICDAANTPSDNLPYLSIAGSARNMCYQHLLGECTSRECRQYRYHATTEELDDDPNFRKALSEKLKPGVIKLMTDAQGSRKRVWEQT</sequence>
<comment type="caution">
    <text evidence="2">The sequence shown here is derived from an EMBL/GenBank/DDBJ whole genome shotgun (WGS) entry which is preliminary data.</text>
</comment>
<evidence type="ECO:0000256" key="1">
    <source>
        <dbReference type="SAM" id="MobiDB-lite"/>
    </source>
</evidence>
<accession>K0SGG4</accession>
<dbReference type="EMBL" id="AGNL01016219">
    <property type="protein sequence ID" value="EJK65188.1"/>
    <property type="molecule type" value="Genomic_DNA"/>
</dbReference>
<dbReference type="AlphaFoldDB" id="K0SGG4"/>
<organism evidence="2 3">
    <name type="scientific">Thalassiosira oceanica</name>
    <name type="common">Marine diatom</name>
    <dbReference type="NCBI Taxonomy" id="159749"/>
    <lineage>
        <taxon>Eukaryota</taxon>
        <taxon>Sar</taxon>
        <taxon>Stramenopiles</taxon>
        <taxon>Ochrophyta</taxon>
        <taxon>Bacillariophyta</taxon>
        <taxon>Coscinodiscophyceae</taxon>
        <taxon>Thalassiosirophycidae</taxon>
        <taxon>Thalassiosirales</taxon>
        <taxon>Thalassiosiraceae</taxon>
        <taxon>Thalassiosira</taxon>
    </lineage>
</organism>
<feature type="region of interest" description="Disordered" evidence="1">
    <location>
        <begin position="1"/>
        <end position="31"/>
    </location>
</feature>
<name>K0SGG4_THAOC</name>
<gene>
    <name evidence="2" type="ORF">THAOC_13983</name>
</gene>